<proteinExistence type="predicted"/>
<sequence>MSLPYGQSHTYPRPPPTSNNLTHHQRMHLLKSTTKLARVLGAPPKVVDVDIDIDSYEVYLHRDDDPIHVSLPAKHHRSHSVSSSSTHSSLPSPSSSSTKLAKAKRPTTHKPAYASGHRHPDDVLAAKLSSLSLEPTSFSPPIPSRPEIHLPTRPYSSSHRPSTGSSMPAKPQHGERDFLIETEQTQRRKKMDRVRRKLGEGVPVGMVFPSQDADEAESPLEERPPNYGSGEHGSGLFEDWGFAGRRGLRRGGSARA</sequence>
<dbReference type="OrthoDB" id="3215907at2759"/>
<protein>
    <submittedName>
        <fullName evidence="2">Uncharacterized protein</fullName>
    </submittedName>
</protein>
<gene>
    <name evidence="2" type="ORF">OE88DRAFT_235563</name>
</gene>
<organism evidence="2 3">
    <name type="scientific">Heliocybe sulcata</name>
    <dbReference type="NCBI Taxonomy" id="5364"/>
    <lineage>
        <taxon>Eukaryota</taxon>
        <taxon>Fungi</taxon>
        <taxon>Dikarya</taxon>
        <taxon>Basidiomycota</taxon>
        <taxon>Agaricomycotina</taxon>
        <taxon>Agaricomycetes</taxon>
        <taxon>Gloeophyllales</taxon>
        <taxon>Gloeophyllaceae</taxon>
        <taxon>Heliocybe</taxon>
    </lineage>
</organism>
<evidence type="ECO:0000256" key="1">
    <source>
        <dbReference type="SAM" id="MobiDB-lite"/>
    </source>
</evidence>
<feature type="compositionally biased region" description="Polar residues" evidence="1">
    <location>
        <begin position="154"/>
        <end position="166"/>
    </location>
</feature>
<reference evidence="2 3" key="1">
    <citation type="journal article" date="2019" name="Nat. Ecol. Evol.">
        <title>Megaphylogeny resolves global patterns of mushroom evolution.</title>
        <authorList>
            <person name="Varga T."/>
            <person name="Krizsan K."/>
            <person name="Foldi C."/>
            <person name="Dima B."/>
            <person name="Sanchez-Garcia M."/>
            <person name="Sanchez-Ramirez S."/>
            <person name="Szollosi G.J."/>
            <person name="Szarkandi J.G."/>
            <person name="Papp V."/>
            <person name="Albert L."/>
            <person name="Andreopoulos W."/>
            <person name="Angelini C."/>
            <person name="Antonin V."/>
            <person name="Barry K.W."/>
            <person name="Bougher N.L."/>
            <person name="Buchanan P."/>
            <person name="Buyck B."/>
            <person name="Bense V."/>
            <person name="Catcheside P."/>
            <person name="Chovatia M."/>
            <person name="Cooper J."/>
            <person name="Damon W."/>
            <person name="Desjardin D."/>
            <person name="Finy P."/>
            <person name="Geml J."/>
            <person name="Haridas S."/>
            <person name="Hughes K."/>
            <person name="Justo A."/>
            <person name="Karasinski D."/>
            <person name="Kautmanova I."/>
            <person name="Kiss B."/>
            <person name="Kocsube S."/>
            <person name="Kotiranta H."/>
            <person name="LaButti K.M."/>
            <person name="Lechner B.E."/>
            <person name="Liimatainen K."/>
            <person name="Lipzen A."/>
            <person name="Lukacs Z."/>
            <person name="Mihaltcheva S."/>
            <person name="Morgado L.N."/>
            <person name="Niskanen T."/>
            <person name="Noordeloos M.E."/>
            <person name="Ohm R.A."/>
            <person name="Ortiz-Santana B."/>
            <person name="Ovrebo C."/>
            <person name="Racz N."/>
            <person name="Riley R."/>
            <person name="Savchenko A."/>
            <person name="Shiryaev A."/>
            <person name="Soop K."/>
            <person name="Spirin V."/>
            <person name="Szebenyi C."/>
            <person name="Tomsovsky M."/>
            <person name="Tulloss R.E."/>
            <person name="Uehling J."/>
            <person name="Grigoriev I.V."/>
            <person name="Vagvolgyi C."/>
            <person name="Papp T."/>
            <person name="Martin F.M."/>
            <person name="Miettinen O."/>
            <person name="Hibbett D.S."/>
            <person name="Nagy L.G."/>
        </authorList>
    </citation>
    <scope>NUCLEOTIDE SEQUENCE [LARGE SCALE GENOMIC DNA]</scope>
    <source>
        <strain evidence="2 3">OMC1185</strain>
    </source>
</reference>
<dbReference type="EMBL" id="ML213513">
    <property type="protein sequence ID" value="TFK50307.1"/>
    <property type="molecule type" value="Genomic_DNA"/>
</dbReference>
<feature type="compositionally biased region" description="Low complexity" evidence="1">
    <location>
        <begin position="80"/>
        <end position="100"/>
    </location>
</feature>
<feature type="region of interest" description="Disordered" evidence="1">
    <location>
        <begin position="1"/>
        <end position="21"/>
    </location>
</feature>
<feature type="region of interest" description="Disordered" evidence="1">
    <location>
        <begin position="202"/>
        <end position="256"/>
    </location>
</feature>
<dbReference type="Proteomes" id="UP000305948">
    <property type="component" value="Unassembled WGS sequence"/>
</dbReference>
<name>A0A5C3MZ44_9AGAM</name>
<evidence type="ECO:0000313" key="3">
    <source>
        <dbReference type="Proteomes" id="UP000305948"/>
    </source>
</evidence>
<feature type="compositionally biased region" description="Low complexity" evidence="1">
    <location>
        <begin position="241"/>
        <end position="256"/>
    </location>
</feature>
<feature type="region of interest" description="Disordered" evidence="1">
    <location>
        <begin position="135"/>
        <end position="172"/>
    </location>
</feature>
<dbReference type="AlphaFoldDB" id="A0A5C3MZ44"/>
<feature type="compositionally biased region" description="Polar residues" evidence="1">
    <location>
        <begin position="1"/>
        <end position="10"/>
    </location>
</feature>
<accession>A0A5C3MZ44</accession>
<keyword evidence="3" id="KW-1185">Reference proteome</keyword>
<evidence type="ECO:0000313" key="2">
    <source>
        <dbReference type="EMBL" id="TFK50307.1"/>
    </source>
</evidence>
<feature type="region of interest" description="Disordered" evidence="1">
    <location>
        <begin position="73"/>
        <end position="119"/>
    </location>
</feature>